<organism evidence="2 3">
    <name type="scientific">Victivallis lenta</name>
    <dbReference type="NCBI Taxonomy" id="2606640"/>
    <lineage>
        <taxon>Bacteria</taxon>
        <taxon>Pseudomonadati</taxon>
        <taxon>Lentisphaerota</taxon>
        <taxon>Lentisphaeria</taxon>
        <taxon>Victivallales</taxon>
        <taxon>Victivallaceae</taxon>
        <taxon>Victivallis</taxon>
    </lineage>
</organism>
<feature type="transmembrane region" description="Helical" evidence="1">
    <location>
        <begin position="322"/>
        <end position="351"/>
    </location>
</feature>
<feature type="transmembrane region" description="Helical" evidence="1">
    <location>
        <begin position="28"/>
        <end position="52"/>
    </location>
</feature>
<proteinExistence type="predicted"/>
<keyword evidence="1" id="KW-0472">Membrane</keyword>
<feature type="transmembrane region" description="Helical" evidence="1">
    <location>
        <begin position="147"/>
        <end position="170"/>
    </location>
</feature>
<accession>A0A844G8T7</accession>
<feature type="transmembrane region" description="Helical" evidence="1">
    <location>
        <begin position="281"/>
        <end position="301"/>
    </location>
</feature>
<dbReference type="AlphaFoldDB" id="A0A844G8T7"/>
<protein>
    <submittedName>
        <fullName evidence="2">ABC transporter permease</fullName>
    </submittedName>
</protein>
<dbReference type="Proteomes" id="UP000435649">
    <property type="component" value="Unassembled WGS sequence"/>
</dbReference>
<feature type="transmembrane region" description="Helical" evidence="1">
    <location>
        <begin position="438"/>
        <end position="462"/>
    </location>
</feature>
<gene>
    <name evidence="2" type="ORF">FYJ85_19910</name>
</gene>
<dbReference type="EMBL" id="VUNS01000033">
    <property type="protein sequence ID" value="MST99295.1"/>
    <property type="molecule type" value="Genomic_DNA"/>
</dbReference>
<keyword evidence="3" id="KW-1185">Reference proteome</keyword>
<name>A0A844G8T7_9BACT</name>
<evidence type="ECO:0000313" key="2">
    <source>
        <dbReference type="EMBL" id="MST99295.1"/>
    </source>
</evidence>
<evidence type="ECO:0000313" key="3">
    <source>
        <dbReference type="Proteomes" id="UP000435649"/>
    </source>
</evidence>
<sequence>MAKAVKREWSDWLNPVLVKEIRQYFHNFGILAVMGVLLVVQLMMLVVMQYQVSESRSAFSDSGAVMFGLVAGSMGLAAFLVCAFGAMLRFTGERRDRELDFSYITVITPNRIIWGKLLGSLVMIVFIYALCLPFMVIAYFLRGIAMGDMFLVALAMLPPLLVATQAGILVGSAGKRWLIGVFCLAMFFFGQPAALFFAAFLWGLFRGTDSVGAIIFLWCVFCAILLGLLYALSVAAVSSRFSNRMLPVRLFLVGTFVCSPLIGLGVALAGDMTADIGKVMLVSLTAVGSTVAALCATLAAFERLDPGERVRRQRPRNPVGRVCHGLVSSGAWSGILLAHLLLAVAALAVFFAYRLDSATWFDAFFWVSGCSYFLFYANIAIWAAGNWKVLPGWCYWAFTVIAFVVLPLLLSGIVTLAGRHDVDVMLLTTPFCLINSSGGGWMLLFGPALAAGALLLAGFARLSRPAEGGRRS</sequence>
<feature type="transmembrane region" description="Helical" evidence="1">
    <location>
        <begin position="211"/>
        <end position="238"/>
    </location>
</feature>
<feature type="transmembrane region" description="Helical" evidence="1">
    <location>
        <begin position="64"/>
        <end position="88"/>
    </location>
</feature>
<dbReference type="RefSeq" id="WP_154420505.1">
    <property type="nucleotide sequence ID" value="NZ_VUNS01000033.1"/>
</dbReference>
<evidence type="ECO:0000256" key="1">
    <source>
        <dbReference type="SAM" id="Phobius"/>
    </source>
</evidence>
<feature type="transmembrane region" description="Helical" evidence="1">
    <location>
        <begin position="117"/>
        <end position="141"/>
    </location>
</feature>
<feature type="transmembrane region" description="Helical" evidence="1">
    <location>
        <begin position="250"/>
        <end position="269"/>
    </location>
</feature>
<keyword evidence="1" id="KW-0812">Transmembrane</keyword>
<comment type="caution">
    <text evidence="2">The sequence shown here is derived from an EMBL/GenBank/DDBJ whole genome shotgun (WGS) entry which is preliminary data.</text>
</comment>
<reference evidence="2 3" key="1">
    <citation type="submission" date="2019-08" db="EMBL/GenBank/DDBJ databases">
        <title>In-depth cultivation of the pig gut microbiome towards novel bacterial diversity and tailored functional studies.</title>
        <authorList>
            <person name="Wylensek D."/>
            <person name="Hitch T.C.A."/>
            <person name="Clavel T."/>
        </authorList>
    </citation>
    <scope>NUCLEOTIDE SEQUENCE [LARGE SCALE GENOMIC DNA]</scope>
    <source>
        <strain evidence="2 3">BBE-744-WT-12</strain>
    </source>
</reference>
<feature type="transmembrane region" description="Helical" evidence="1">
    <location>
        <begin position="395"/>
        <end position="418"/>
    </location>
</feature>
<keyword evidence="1" id="KW-1133">Transmembrane helix</keyword>
<feature type="transmembrane region" description="Helical" evidence="1">
    <location>
        <begin position="363"/>
        <end position="383"/>
    </location>
</feature>
<feature type="transmembrane region" description="Helical" evidence="1">
    <location>
        <begin position="177"/>
        <end position="205"/>
    </location>
</feature>